<keyword evidence="5" id="KW-1185">Reference proteome</keyword>
<name>A0A8J4E453_9ACTN</name>
<feature type="domain" description="DUF4132" evidence="2">
    <location>
        <begin position="401"/>
        <end position="574"/>
    </location>
</feature>
<feature type="domain" description="DUF7737" evidence="3">
    <location>
        <begin position="720"/>
        <end position="823"/>
    </location>
</feature>
<evidence type="ECO:0000313" key="4">
    <source>
        <dbReference type="EMBL" id="GIJ60714.1"/>
    </source>
</evidence>
<dbReference type="InterPro" id="IPR025406">
    <property type="entry name" value="DUF4132"/>
</dbReference>
<keyword evidence="1" id="KW-0175">Coiled coil</keyword>
<protein>
    <recommendedName>
        <fullName evidence="6">DUF4132 domain-containing protein</fullName>
    </recommendedName>
</protein>
<organism evidence="4 5">
    <name type="scientific">Virgisporangium aurantiacum</name>
    <dbReference type="NCBI Taxonomy" id="175570"/>
    <lineage>
        <taxon>Bacteria</taxon>
        <taxon>Bacillati</taxon>
        <taxon>Actinomycetota</taxon>
        <taxon>Actinomycetes</taxon>
        <taxon>Micromonosporales</taxon>
        <taxon>Micromonosporaceae</taxon>
        <taxon>Virgisporangium</taxon>
    </lineage>
</organism>
<dbReference type="InterPro" id="IPR056639">
    <property type="entry name" value="DUF7737"/>
</dbReference>
<sequence length="825" mass="90679">MPNAPRFEAVRRLAKARDVPGLAAELVTIAGTNHGDWSYDYRHVFNTLEAEVRSGLALAIIERAAELTDPNHRVSAHQLVAAVGERLGTATPPQVAEAMLRSAGRFSTYWPPAQLLVYAKVLEHAGRPLTPEAVAVVRRTAHGDRYDNGDLKKYARTLTDPPLNCGEAWADAVNAAVGGGGPWAELVAHAATATGPRPTETWAKKAVELLADLPGDEAGATLRGWLGLVGRPRTLPLERNPYEYDVNEAFDLHNATPLRGLIWLTVHVPEHPDTARLLGALVDTALRKVAGLGPRSPKTANAAVQALSGLGTEAALAQLARLTTRVTFKGTVKELDAALEAVARSLNLSRDEVEELAVPTYGLTGVGRRVVEFGPEGSAVATAVVEVSGGRAVVTWSNAGGRAVKAPPAAVRTDHAEELKELKASVKDLDQMLSAQADRLDRQFLAQRVWTFDTWRERYLDHPLLGTLARRLIWLVDDRPVAFADGRLRDVNDEQVDEGDEVRLWHPIGRPVVEVVAWRTWLERHGITQPFKQAHREVYLLTAAEERTATYSNRFAAHVLRQHQFHALAAVRGWRNKLRLMVDDVYPPPKRELPGWGLRAEFWVEGIGEDYGGDDTTESGTYFRIATDQVRFYSVGAAENEAHAGGGGYGQHWHTRNPVGDPVPLVDIPPLVFSEVMRDVDLFVGVASVGNDPTWQDGGPRGRHREYWAEYAFGELGATAQTRRELLERLVPRLAIADRATVSGRFLEVRGTMRTYRIHLGSGNILMSPNDQYLCIVPKQTPDRAGPVFLPFDGDRVLALILSKALLLARDDSITDETILQQIRS</sequence>
<evidence type="ECO:0000256" key="1">
    <source>
        <dbReference type="SAM" id="Coils"/>
    </source>
</evidence>
<evidence type="ECO:0000313" key="5">
    <source>
        <dbReference type="Proteomes" id="UP000612585"/>
    </source>
</evidence>
<evidence type="ECO:0008006" key="6">
    <source>
        <dbReference type="Google" id="ProtNLM"/>
    </source>
</evidence>
<evidence type="ECO:0000259" key="2">
    <source>
        <dbReference type="Pfam" id="PF13569"/>
    </source>
</evidence>
<dbReference type="AlphaFoldDB" id="A0A8J4E453"/>
<reference evidence="4" key="1">
    <citation type="submission" date="2021-01" db="EMBL/GenBank/DDBJ databases">
        <title>Whole genome shotgun sequence of Virgisporangium aurantiacum NBRC 16421.</title>
        <authorList>
            <person name="Komaki H."/>
            <person name="Tamura T."/>
        </authorList>
    </citation>
    <scope>NUCLEOTIDE SEQUENCE</scope>
    <source>
        <strain evidence="4">NBRC 16421</strain>
    </source>
</reference>
<dbReference type="Pfam" id="PF24879">
    <property type="entry name" value="DUF7737"/>
    <property type="match status" value="1"/>
</dbReference>
<evidence type="ECO:0000259" key="3">
    <source>
        <dbReference type="Pfam" id="PF24879"/>
    </source>
</evidence>
<dbReference type="Proteomes" id="UP000612585">
    <property type="component" value="Unassembled WGS sequence"/>
</dbReference>
<feature type="coiled-coil region" evidence="1">
    <location>
        <begin position="412"/>
        <end position="439"/>
    </location>
</feature>
<proteinExistence type="predicted"/>
<gene>
    <name evidence="4" type="ORF">Vau01_082300</name>
</gene>
<dbReference type="Pfam" id="PF13569">
    <property type="entry name" value="DUF4132"/>
    <property type="match status" value="1"/>
</dbReference>
<dbReference type="RefSeq" id="WP_239152257.1">
    <property type="nucleotide sequence ID" value="NZ_BOPG01000058.1"/>
</dbReference>
<comment type="caution">
    <text evidence="4">The sequence shown here is derived from an EMBL/GenBank/DDBJ whole genome shotgun (WGS) entry which is preliminary data.</text>
</comment>
<dbReference type="EMBL" id="BOPG01000058">
    <property type="protein sequence ID" value="GIJ60714.1"/>
    <property type="molecule type" value="Genomic_DNA"/>
</dbReference>
<accession>A0A8J4E453</accession>